<sequence length="286" mass="30595">MRHAAAHVGGVAVATLAAHVVSGVAAATVAFYMARRGIGALFPHVPRRQRSVAALAAVSFSHNVFVTTTAMRIARYRTLLEGDPQWLVEVPGFELPALACVSFFLFDVWMSRLWTQWSWVLAAHHAFSIFCLAGGALTGAGQVWLAYALSTELSSTFLSCRTLIALLGDKSSAAYAIVTALFALSFLLFRTLPLPFLLRAWLRQPPIGAAACGPTRMAQVMGPMSLLHPIMNAHWTVAIVRVALRRRGGRSGERAQRAHAKSGENGHPTGGAAGGGSRRNAGRKGE</sequence>
<evidence type="ECO:0000313" key="10">
    <source>
        <dbReference type="Proteomes" id="UP000751190"/>
    </source>
</evidence>
<feature type="compositionally biased region" description="Basic and acidic residues" evidence="6">
    <location>
        <begin position="250"/>
        <end position="264"/>
    </location>
</feature>
<feature type="transmembrane region" description="Helical" evidence="7">
    <location>
        <begin position="6"/>
        <end position="32"/>
    </location>
</feature>
<gene>
    <name evidence="9" type="ORF">KFE25_003738</name>
</gene>
<dbReference type="AlphaFoldDB" id="A0A8J6C1I2"/>
<dbReference type="PANTHER" id="PTHR13439">
    <property type="entry name" value="CT120 PROTEIN"/>
    <property type="match status" value="1"/>
</dbReference>
<keyword evidence="2 5" id="KW-0812">Transmembrane</keyword>
<organism evidence="9 10">
    <name type="scientific">Diacronema lutheri</name>
    <name type="common">Unicellular marine alga</name>
    <name type="synonym">Monochrysis lutheri</name>
    <dbReference type="NCBI Taxonomy" id="2081491"/>
    <lineage>
        <taxon>Eukaryota</taxon>
        <taxon>Haptista</taxon>
        <taxon>Haptophyta</taxon>
        <taxon>Pavlovophyceae</taxon>
        <taxon>Pavlovales</taxon>
        <taxon>Pavlovaceae</taxon>
        <taxon>Diacronema</taxon>
    </lineage>
</organism>
<dbReference type="SMART" id="SM00724">
    <property type="entry name" value="TLC"/>
    <property type="match status" value="1"/>
</dbReference>
<evidence type="ECO:0000313" key="9">
    <source>
        <dbReference type="EMBL" id="KAG8457584.1"/>
    </source>
</evidence>
<comment type="caution">
    <text evidence="9">The sequence shown here is derived from an EMBL/GenBank/DDBJ whole genome shotgun (WGS) entry which is preliminary data.</text>
</comment>
<dbReference type="InterPro" id="IPR050846">
    <property type="entry name" value="TLCD"/>
</dbReference>
<proteinExistence type="predicted"/>
<evidence type="ECO:0000256" key="6">
    <source>
        <dbReference type="SAM" id="MobiDB-lite"/>
    </source>
</evidence>
<accession>A0A8J6C1I2</accession>
<name>A0A8J6C1I2_DIALT</name>
<dbReference type="InterPro" id="IPR006634">
    <property type="entry name" value="TLC-dom"/>
</dbReference>
<feature type="domain" description="TLC" evidence="8">
    <location>
        <begin position="48"/>
        <end position="248"/>
    </location>
</feature>
<feature type="transmembrane region" description="Helical" evidence="7">
    <location>
        <begin position="52"/>
        <end position="73"/>
    </location>
</feature>
<dbReference type="Pfam" id="PF03798">
    <property type="entry name" value="TRAM_LAG1_CLN8"/>
    <property type="match status" value="1"/>
</dbReference>
<feature type="transmembrane region" description="Helical" evidence="7">
    <location>
        <begin position="117"/>
        <end position="138"/>
    </location>
</feature>
<keyword evidence="10" id="KW-1185">Reference proteome</keyword>
<keyword evidence="4 5" id="KW-0472">Membrane</keyword>
<dbReference type="EMBL" id="JAGTXO010000067">
    <property type="protein sequence ID" value="KAG8457584.1"/>
    <property type="molecule type" value="Genomic_DNA"/>
</dbReference>
<evidence type="ECO:0000256" key="5">
    <source>
        <dbReference type="PROSITE-ProRule" id="PRU00205"/>
    </source>
</evidence>
<feature type="transmembrane region" description="Helical" evidence="7">
    <location>
        <begin position="93"/>
        <end position="110"/>
    </location>
</feature>
<evidence type="ECO:0000259" key="8">
    <source>
        <dbReference type="PROSITE" id="PS50922"/>
    </source>
</evidence>
<evidence type="ECO:0000256" key="3">
    <source>
        <dbReference type="ARBA" id="ARBA00022989"/>
    </source>
</evidence>
<dbReference type="PROSITE" id="PS50922">
    <property type="entry name" value="TLC"/>
    <property type="match status" value="1"/>
</dbReference>
<dbReference type="GO" id="GO:0055088">
    <property type="term" value="P:lipid homeostasis"/>
    <property type="evidence" value="ECO:0007669"/>
    <property type="project" value="TreeGrafter"/>
</dbReference>
<dbReference type="Proteomes" id="UP000751190">
    <property type="component" value="Unassembled WGS sequence"/>
</dbReference>
<dbReference type="GO" id="GO:0016020">
    <property type="term" value="C:membrane"/>
    <property type="evidence" value="ECO:0007669"/>
    <property type="project" value="UniProtKB-SubCell"/>
</dbReference>
<evidence type="ECO:0000256" key="7">
    <source>
        <dbReference type="SAM" id="Phobius"/>
    </source>
</evidence>
<keyword evidence="3 7" id="KW-1133">Transmembrane helix</keyword>
<evidence type="ECO:0000256" key="1">
    <source>
        <dbReference type="ARBA" id="ARBA00004141"/>
    </source>
</evidence>
<protein>
    <recommendedName>
        <fullName evidence="8">TLC domain-containing protein</fullName>
    </recommendedName>
</protein>
<feature type="transmembrane region" description="Helical" evidence="7">
    <location>
        <begin position="173"/>
        <end position="192"/>
    </location>
</feature>
<feature type="compositionally biased region" description="Gly residues" evidence="6">
    <location>
        <begin position="268"/>
        <end position="277"/>
    </location>
</feature>
<dbReference type="OMA" id="HAFSIFC"/>
<reference evidence="9" key="1">
    <citation type="submission" date="2021-05" db="EMBL/GenBank/DDBJ databases">
        <title>The genome of the haptophyte Pavlova lutheri (Diacronema luteri, Pavlovales) - a model for lipid biosynthesis in eukaryotic algae.</title>
        <authorList>
            <person name="Hulatt C.J."/>
            <person name="Posewitz M.C."/>
        </authorList>
    </citation>
    <scope>NUCLEOTIDE SEQUENCE</scope>
    <source>
        <strain evidence="9">NIVA-4/92</strain>
    </source>
</reference>
<comment type="subcellular location">
    <subcellularLocation>
        <location evidence="1">Membrane</location>
        <topology evidence="1">Multi-pass membrane protein</topology>
    </subcellularLocation>
</comment>
<feature type="region of interest" description="Disordered" evidence="6">
    <location>
        <begin position="250"/>
        <end position="286"/>
    </location>
</feature>
<evidence type="ECO:0000256" key="4">
    <source>
        <dbReference type="ARBA" id="ARBA00023136"/>
    </source>
</evidence>
<evidence type="ECO:0000256" key="2">
    <source>
        <dbReference type="ARBA" id="ARBA00022692"/>
    </source>
</evidence>